<keyword evidence="2" id="KW-0732">Signal</keyword>
<dbReference type="RefSeq" id="WP_341725587.1">
    <property type="nucleotide sequence ID" value="NZ_JBBWWT010000003.1"/>
</dbReference>
<feature type="region of interest" description="Disordered" evidence="1">
    <location>
        <begin position="74"/>
        <end position="102"/>
    </location>
</feature>
<feature type="domain" description="DUF4124" evidence="3">
    <location>
        <begin position="9"/>
        <end position="44"/>
    </location>
</feature>
<dbReference type="Proteomes" id="UP001459204">
    <property type="component" value="Unassembled WGS sequence"/>
</dbReference>
<feature type="signal peptide" evidence="2">
    <location>
        <begin position="1"/>
        <end position="18"/>
    </location>
</feature>
<keyword evidence="5" id="KW-1185">Reference proteome</keyword>
<comment type="caution">
    <text evidence="4">The sequence shown here is derived from an EMBL/GenBank/DDBJ whole genome shotgun (WGS) entry which is preliminary data.</text>
</comment>
<sequence length="135" mass="15089">MKWTFLVVFCGLAATASAQSVYKCRDAKGNPVYQSNPCPEAEKRWDTQPRDYTWDDYYKRTAADKKIERDRRHMRARAAQVSGSSGPVGAAVGQRNSSACESAKRRRDMVYEAAGADRSFATSRAMSDVVYDACK</sequence>
<dbReference type="Pfam" id="PF13511">
    <property type="entry name" value="DUF4124"/>
    <property type="match status" value="1"/>
</dbReference>
<evidence type="ECO:0000313" key="5">
    <source>
        <dbReference type="Proteomes" id="UP001459204"/>
    </source>
</evidence>
<evidence type="ECO:0000259" key="3">
    <source>
        <dbReference type="Pfam" id="PF13511"/>
    </source>
</evidence>
<name>A0ABU9IZJ3_9GAMM</name>
<organism evidence="4 5">
    <name type="scientific">Pseudoxanthomonas putridarboris</name>
    <dbReference type="NCBI Taxonomy" id="752605"/>
    <lineage>
        <taxon>Bacteria</taxon>
        <taxon>Pseudomonadati</taxon>
        <taxon>Pseudomonadota</taxon>
        <taxon>Gammaproteobacteria</taxon>
        <taxon>Lysobacterales</taxon>
        <taxon>Lysobacteraceae</taxon>
        <taxon>Pseudoxanthomonas</taxon>
    </lineage>
</organism>
<evidence type="ECO:0000256" key="1">
    <source>
        <dbReference type="SAM" id="MobiDB-lite"/>
    </source>
</evidence>
<dbReference type="EMBL" id="JBBWWT010000003">
    <property type="protein sequence ID" value="MEL1264404.1"/>
    <property type="molecule type" value="Genomic_DNA"/>
</dbReference>
<dbReference type="InterPro" id="IPR025392">
    <property type="entry name" value="DUF4124"/>
</dbReference>
<reference evidence="4 5" key="1">
    <citation type="submission" date="2024-04" db="EMBL/GenBank/DDBJ databases">
        <title>Draft genome sequence of Pseudoxanthomonas putridarboris WD12.</title>
        <authorList>
            <person name="Oh J."/>
        </authorList>
    </citation>
    <scope>NUCLEOTIDE SEQUENCE [LARGE SCALE GENOMIC DNA]</scope>
    <source>
        <strain evidence="4 5">WD12</strain>
    </source>
</reference>
<feature type="chain" id="PRO_5047535901" evidence="2">
    <location>
        <begin position="19"/>
        <end position="135"/>
    </location>
</feature>
<protein>
    <submittedName>
        <fullName evidence="4">DUF4124 domain-containing protein</fullName>
    </submittedName>
</protein>
<proteinExistence type="predicted"/>
<evidence type="ECO:0000256" key="2">
    <source>
        <dbReference type="SAM" id="SignalP"/>
    </source>
</evidence>
<gene>
    <name evidence="4" type="ORF">AAD027_08480</name>
</gene>
<feature type="compositionally biased region" description="Low complexity" evidence="1">
    <location>
        <begin position="78"/>
        <end position="94"/>
    </location>
</feature>
<accession>A0ABU9IZJ3</accession>
<evidence type="ECO:0000313" key="4">
    <source>
        <dbReference type="EMBL" id="MEL1264404.1"/>
    </source>
</evidence>